<dbReference type="Gene3D" id="3.10.290.10">
    <property type="entry name" value="RNA-binding S4 domain"/>
    <property type="match status" value="1"/>
</dbReference>
<dbReference type="InterPro" id="IPR002942">
    <property type="entry name" value="S4_RNA-bd"/>
</dbReference>
<dbReference type="GO" id="GO:0003723">
    <property type="term" value="F:RNA binding"/>
    <property type="evidence" value="ECO:0007669"/>
    <property type="project" value="UniProtKB-KW"/>
</dbReference>
<comment type="caution">
    <text evidence="3">The sequence shown here is derived from an EMBL/GenBank/DDBJ whole genome shotgun (WGS) entry which is preliminary data.</text>
</comment>
<sequence>MRFVRGLEAPLKFSGVISIDRELQVVKENFYERLDRFLRRELSDLKLSSIYKLLRKGNVRVNGERVKDGSSRLEIGDVVHVVFSGDLSKLKRLEESRELTPKDIPLDILFEDVSLFAVDKPSGISVHPG</sequence>
<dbReference type="Pfam" id="PF01479">
    <property type="entry name" value="S4"/>
    <property type="match status" value="1"/>
</dbReference>
<evidence type="ECO:0000256" key="1">
    <source>
        <dbReference type="PROSITE-ProRule" id="PRU00182"/>
    </source>
</evidence>
<dbReference type="InterPro" id="IPR036986">
    <property type="entry name" value="S4_RNA-bd_sf"/>
</dbReference>
<dbReference type="Proteomes" id="UP000264215">
    <property type="component" value="Unassembled WGS sequence"/>
</dbReference>
<protein>
    <recommendedName>
        <fullName evidence="2">RNA-binding S4 domain-containing protein</fullName>
    </recommendedName>
</protein>
<reference evidence="3 4" key="1">
    <citation type="journal article" date="2018" name="Nat. Biotechnol.">
        <title>A standardized bacterial taxonomy based on genome phylogeny substantially revises the tree of life.</title>
        <authorList>
            <person name="Parks D.H."/>
            <person name="Chuvochina M."/>
            <person name="Waite D.W."/>
            <person name="Rinke C."/>
            <person name="Skarshewski A."/>
            <person name="Chaumeil P.A."/>
            <person name="Hugenholtz P."/>
        </authorList>
    </citation>
    <scope>NUCLEOTIDE SEQUENCE [LARGE SCALE GENOMIC DNA]</scope>
    <source>
        <strain evidence="3">UBA9905</strain>
    </source>
</reference>
<dbReference type="AlphaFoldDB" id="A0A3D3TQ75"/>
<proteinExistence type="predicted"/>
<accession>A0A3D3TQ75</accession>
<feature type="domain" description="RNA-binding S4" evidence="2">
    <location>
        <begin position="32"/>
        <end position="98"/>
    </location>
</feature>
<name>A0A3D3TQ75_9BACT</name>
<gene>
    <name evidence="3" type="ORF">DIT26_08610</name>
</gene>
<dbReference type="SMART" id="SM00363">
    <property type="entry name" value="S4"/>
    <property type="match status" value="1"/>
</dbReference>
<evidence type="ECO:0000313" key="4">
    <source>
        <dbReference type="Proteomes" id="UP000264215"/>
    </source>
</evidence>
<evidence type="ECO:0000259" key="2">
    <source>
        <dbReference type="SMART" id="SM00363"/>
    </source>
</evidence>
<dbReference type="EMBL" id="DQBS01000193">
    <property type="protein sequence ID" value="HCO70613.1"/>
    <property type="molecule type" value="Genomic_DNA"/>
</dbReference>
<evidence type="ECO:0000313" key="3">
    <source>
        <dbReference type="EMBL" id="HCO70613.1"/>
    </source>
</evidence>
<dbReference type="CDD" id="cd00165">
    <property type="entry name" value="S4"/>
    <property type="match status" value="1"/>
</dbReference>
<organism evidence="3 4">
    <name type="scientific">Mesotoga infera</name>
    <dbReference type="NCBI Taxonomy" id="1236046"/>
    <lineage>
        <taxon>Bacteria</taxon>
        <taxon>Thermotogati</taxon>
        <taxon>Thermotogota</taxon>
        <taxon>Thermotogae</taxon>
        <taxon>Kosmotogales</taxon>
        <taxon>Kosmotogaceae</taxon>
        <taxon>Mesotoga</taxon>
    </lineage>
</organism>
<keyword evidence="1" id="KW-0694">RNA-binding</keyword>
<dbReference type="PROSITE" id="PS50889">
    <property type="entry name" value="S4"/>
    <property type="match status" value="1"/>
</dbReference>
<dbReference type="SUPFAM" id="SSF55174">
    <property type="entry name" value="Alpha-L RNA-binding motif"/>
    <property type="match status" value="1"/>
</dbReference>